<evidence type="ECO:0000256" key="1">
    <source>
        <dbReference type="SAM" id="SignalP"/>
    </source>
</evidence>
<feature type="non-terminal residue" evidence="2">
    <location>
        <position position="83"/>
    </location>
</feature>
<proteinExistence type="predicted"/>
<gene>
    <name evidence="2" type="ORF">DPMN_057594</name>
</gene>
<reference evidence="2" key="2">
    <citation type="submission" date="2020-11" db="EMBL/GenBank/DDBJ databases">
        <authorList>
            <person name="McCartney M.A."/>
            <person name="Auch B."/>
            <person name="Kono T."/>
            <person name="Mallez S."/>
            <person name="Becker A."/>
            <person name="Gohl D.M."/>
            <person name="Silverstein K.A.T."/>
            <person name="Koren S."/>
            <person name="Bechman K.B."/>
            <person name="Herman A."/>
            <person name="Abrahante J.E."/>
            <person name="Garbe J."/>
        </authorList>
    </citation>
    <scope>NUCLEOTIDE SEQUENCE</scope>
    <source>
        <strain evidence="2">Duluth1</strain>
        <tissue evidence="2">Whole animal</tissue>
    </source>
</reference>
<dbReference type="Proteomes" id="UP000828390">
    <property type="component" value="Unassembled WGS sequence"/>
</dbReference>
<evidence type="ECO:0000313" key="2">
    <source>
        <dbReference type="EMBL" id="KAH3714892.1"/>
    </source>
</evidence>
<keyword evidence="3" id="KW-1185">Reference proteome</keyword>
<evidence type="ECO:0000313" key="3">
    <source>
        <dbReference type="Proteomes" id="UP000828390"/>
    </source>
</evidence>
<dbReference type="AlphaFoldDB" id="A0A9D4C0H2"/>
<feature type="signal peptide" evidence="1">
    <location>
        <begin position="1"/>
        <end position="18"/>
    </location>
</feature>
<keyword evidence="1" id="KW-0732">Signal</keyword>
<reference evidence="2" key="1">
    <citation type="journal article" date="2019" name="bioRxiv">
        <title>The Genome of the Zebra Mussel, Dreissena polymorpha: A Resource for Invasive Species Research.</title>
        <authorList>
            <person name="McCartney M.A."/>
            <person name="Auch B."/>
            <person name="Kono T."/>
            <person name="Mallez S."/>
            <person name="Zhang Y."/>
            <person name="Obille A."/>
            <person name="Becker A."/>
            <person name="Abrahante J.E."/>
            <person name="Garbe J."/>
            <person name="Badalamenti J.P."/>
            <person name="Herman A."/>
            <person name="Mangelson H."/>
            <person name="Liachko I."/>
            <person name="Sullivan S."/>
            <person name="Sone E.D."/>
            <person name="Koren S."/>
            <person name="Silverstein K.A.T."/>
            <person name="Beckman K.B."/>
            <person name="Gohl D.M."/>
        </authorList>
    </citation>
    <scope>NUCLEOTIDE SEQUENCE</scope>
    <source>
        <strain evidence="2">Duluth1</strain>
        <tissue evidence="2">Whole animal</tissue>
    </source>
</reference>
<organism evidence="2 3">
    <name type="scientific">Dreissena polymorpha</name>
    <name type="common">Zebra mussel</name>
    <name type="synonym">Mytilus polymorpha</name>
    <dbReference type="NCBI Taxonomy" id="45954"/>
    <lineage>
        <taxon>Eukaryota</taxon>
        <taxon>Metazoa</taxon>
        <taxon>Spiralia</taxon>
        <taxon>Lophotrochozoa</taxon>
        <taxon>Mollusca</taxon>
        <taxon>Bivalvia</taxon>
        <taxon>Autobranchia</taxon>
        <taxon>Heteroconchia</taxon>
        <taxon>Euheterodonta</taxon>
        <taxon>Imparidentia</taxon>
        <taxon>Neoheterodontei</taxon>
        <taxon>Myida</taxon>
        <taxon>Dreissenoidea</taxon>
        <taxon>Dreissenidae</taxon>
        <taxon>Dreissena</taxon>
    </lineage>
</organism>
<comment type="caution">
    <text evidence="2">The sequence shown here is derived from an EMBL/GenBank/DDBJ whole genome shotgun (WGS) entry which is preliminary data.</text>
</comment>
<name>A0A9D4C0H2_DREPO</name>
<dbReference type="EMBL" id="JAIWYP010000013">
    <property type="protein sequence ID" value="KAH3714892.1"/>
    <property type="molecule type" value="Genomic_DNA"/>
</dbReference>
<protein>
    <submittedName>
        <fullName evidence="2">Uncharacterized protein</fullName>
    </submittedName>
</protein>
<feature type="chain" id="PRO_5038520033" evidence="1">
    <location>
        <begin position="19"/>
        <end position="83"/>
    </location>
</feature>
<sequence>MILHESFVMLPTLTIATGQWLDLYSVFTGTPGNFGKGRGTWRVSGNTVTRTLAVRNIDTNTCVIEQFNFTLGTGNNGAVLLTE</sequence>
<accession>A0A9D4C0H2</accession>